<dbReference type="InterPro" id="IPR000734">
    <property type="entry name" value="TAG_lipase"/>
</dbReference>
<reference evidence="6" key="1">
    <citation type="submission" date="2020-11" db="EMBL/GenBank/DDBJ databases">
        <authorList>
            <person name="Tran Van P."/>
        </authorList>
    </citation>
    <scope>NUCLEOTIDE SEQUENCE</scope>
</reference>
<sequence length="330" mass="37073">MNIGLDPAEPYFQNTDPRVRLDKNDALFVDVIHTDASSIITGGFGMSQGCGHVDFYPNGGWRQPGCNETPLKTVFDSIGKERNVIHGIRRFIGCSHARAALLFTESINTDCPFMAYECSTYEEFASGLCTKGKNPCLSSHKLLDNNSYSNRSDRNDLQTLPSLQCLQMGFNAHKSWTSLHKYMNINTNPQTVRTDSKAAKSETSKENKYFLWTADRSPYCLFHYRIQVLLRYDISGSSSLPEKTRLFVQVFGTKGFTPALDVTKETQFSENIDFVISSANIGTVVRVELQLKSSPALVMNPLRWRLSDSNDSNQIYLIQITVTNLESGNK</sequence>
<dbReference type="PANTHER" id="PTHR11610">
    <property type="entry name" value="LIPASE"/>
    <property type="match status" value="1"/>
</dbReference>
<dbReference type="EMBL" id="CAJPVJ010012246">
    <property type="protein sequence ID" value="CAG2174222.1"/>
    <property type="molecule type" value="Genomic_DNA"/>
</dbReference>
<keyword evidence="7" id="KW-1185">Reference proteome</keyword>
<dbReference type="OrthoDB" id="199913at2759"/>
<dbReference type="GO" id="GO:0016042">
    <property type="term" value="P:lipid catabolic process"/>
    <property type="evidence" value="ECO:0007669"/>
    <property type="project" value="TreeGrafter"/>
</dbReference>
<dbReference type="Proteomes" id="UP000728032">
    <property type="component" value="Unassembled WGS sequence"/>
</dbReference>
<evidence type="ECO:0000259" key="5">
    <source>
        <dbReference type="Pfam" id="PF00151"/>
    </source>
</evidence>
<evidence type="ECO:0000313" key="7">
    <source>
        <dbReference type="Proteomes" id="UP000728032"/>
    </source>
</evidence>
<evidence type="ECO:0000256" key="2">
    <source>
        <dbReference type="ARBA" id="ARBA00010701"/>
    </source>
</evidence>
<keyword evidence="3" id="KW-0964">Secreted</keyword>
<gene>
    <name evidence="6" type="ORF">ONB1V03_LOCUS13669</name>
</gene>
<evidence type="ECO:0000256" key="1">
    <source>
        <dbReference type="ARBA" id="ARBA00004613"/>
    </source>
</evidence>
<dbReference type="AlphaFoldDB" id="A0A7R9QTW0"/>
<dbReference type="Pfam" id="PF00151">
    <property type="entry name" value="Lipase"/>
    <property type="match status" value="1"/>
</dbReference>
<evidence type="ECO:0000256" key="4">
    <source>
        <dbReference type="RuleBase" id="RU004262"/>
    </source>
</evidence>
<feature type="domain" description="Lipase" evidence="5">
    <location>
        <begin position="4"/>
        <end position="134"/>
    </location>
</feature>
<dbReference type="EMBL" id="OC927071">
    <property type="protein sequence ID" value="CAD7657035.1"/>
    <property type="molecule type" value="Genomic_DNA"/>
</dbReference>
<accession>A0A7R9QTW0</accession>
<dbReference type="GO" id="GO:0016298">
    <property type="term" value="F:lipase activity"/>
    <property type="evidence" value="ECO:0007669"/>
    <property type="project" value="InterPro"/>
</dbReference>
<name>A0A7R9QTW0_9ACAR</name>
<comment type="similarity">
    <text evidence="2 4">Belongs to the AB hydrolase superfamily. Lipase family.</text>
</comment>
<dbReference type="InterPro" id="IPR029058">
    <property type="entry name" value="AB_hydrolase_fold"/>
</dbReference>
<proteinExistence type="inferred from homology"/>
<dbReference type="SUPFAM" id="SSF53474">
    <property type="entry name" value="alpha/beta-Hydrolases"/>
    <property type="match status" value="1"/>
</dbReference>
<dbReference type="InterPro" id="IPR013818">
    <property type="entry name" value="Lipase"/>
</dbReference>
<protein>
    <recommendedName>
        <fullName evidence="5">Lipase domain-containing protein</fullName>
    </recommendedName>
</protein>
<evidence type="ECO:0000313" key="6">
    <source>
        <dbReference type="EMBL" id="CAD7657035.1"/>
    </source>
</evidence>
<comment type="subcellular location">
    <subcellularLocation>
        <location evidence="1">Secreted</location>
    </subcellularLocation>
</comment>
<dbReference type="Gene3D" id="3.40.50.1820">
    <property type="entry name" value="alpha/beta hydrolase"/>
    <property type="match status" value="1"/>
</dbReference>
<dbReference type="GO" id="GO:0005615">
    <property type="term" value="C:extracellular space"/>
    <property type="evidence" value="ECO:0007669"/>
    <property type="project" value="TreeGrafter"/>
</dbReference>
<organism evidence="6">
    <name type="scientific">Oppiella nova</name>
    <dbReference type="NCBI Taxonomy" id="334625"/>
    <lineage>
        <taxon>Eukaryota</taxon>
        <taxon>Metazoa</taxon>
        <taxon>Ecdysozoa</taxon>
        <taxon>Arthropoda</taxon>
        <taxon>Chelicerata</taxon>
        <taxon>Arachnida</taxon>
        <taxon>Acari</taxon>
        <taxon>Acariformes</taxon>
        <taxon>Sarcoptiformes</taxon>
        <taxon>Oribatida</taxon>
        <taxon>Brachypylina</taxon>
        <taxon>Oppioidea</taxon>
        <taxon>Oppiidae</taxon>
        <taxon>Oppiella</taxon>
    </lineage>
</organism>
<evidence type="ECO:0000256" key="3">
    <source>
        <dbReference type="ARBA" id="ARBA00022525"/>
    </source>
</evidence>